<gene>
    <name evidence="1" type="ORF">PCANC_20954</name>
</gene>
<proteinExistence type="predicted"/>
<accession>A0A2N5TS67</accession>
<sequence>MVEEVIQTDRTQLSTATGYVLSPNAPTGGVDAINEFQQGLRGILQADNIDDSSWVRNAVSSIVWLKAIPASPHST</sequence>
<organism evidence="1 2">
    <name type="scientific">Puccinia coronata f. sp. avenae</name>
    <dbReference type="NCBI Taxonomy" id="200324"/>
    <lineage>
        <taxon>Eukaryota</taxon>
        <taxon>Fungi</taxon>
        <taxon>Dikarya</taxon>
        <taxon>Basidiomycota</taxon>
        <taxon>Pucciniomycotina</taxon>
        <taxon>Pucciniomycetes</taxon>
        <taxon>Pucciniales</taxon>
        <taxon>Pucciniaceae</taxon>
        <taxon>Puccinia</taxon>
    </lineage>
</organism>
<keyword evidence="2" id="KW-1185">Reference proteome</keyword>
<dbReference type="EMBL" id="PGCJ01000448">
    <property type="protein sequence ID" value="PLW28322.1"/>
    <property type="molecule type" value="Genomic_DNA"/>
</dbReference>
<evidence type="ECO:0000313" key="1">
    <source>
        <dbReference type="EMBL" id="PLW28322.1"/>
    </source>
</evidence>
<reference evidence="1 2" key="1">
    <citation type="submission" date="2017-11" db="EMBL/GenBank/DDBJ databases">
        <title>De novo assembly and phasing of dikaryotic genomes from two isolates of Puccinia coronata f. sp. avenae, the causal agent of oat crown rust.</title>
        <authorList>
            <person name="Miller M.E."/>
            <person name="Zhang Y."/>
            <person name="Omidvar V."/>
            <person name="Sperschneider J."/>
            <person name="Schwessinger B."/>
            <person name="Raley C."/>
            <person name="Palmer J.M."/>
            <person name="Garnica D."/>
            <person name="Upadhyaya N."/>
            <person name="Rathjen J."/>
            <person name="Taylor J.M."/>
            <person name="Park R.F."/>
            <person name="Dodds P.N."/>
            <person name="Hirsch C.D."/>
            <person name="Kianian S.F."/>
            <person name="Figueroa M."/>
        </authorList>
    </citation>
    <scope>NUCLEOTIDE SEQUENCE [LARGE SCALE GENOMIC DNA]</scope>
    <source>
        <strain evidence="1">12NC29</strain>
    </source>
</reference>
<name>A0A2N5TS67_9BASI</name>
<dbReference type="AlphaFoldDB" id="A0A2N5TS67"/>
<dbReference type="Proteomes" id="UP000235388">
    <property type="component" value="Unassembled WGS sequence"/>
</dbReference>
<evidence type="ECO:0000313" key="2">
    <source>
        <dbReference type="Proteomes" id="UP000235388"/>
    </source>
</evidence>
<comment type="caution">
    <text evidence="1">The sequence shown here is derived from an EMBL/GenBank/DDBJ whole genome shotgun (WGS) entry which is preliminary data.</text>
</comment>
<protein>
    <submittedName>
        <fullName evidence="1">Uncharacterized protein</fullName>
    </submittedName>
</protein>